<dbReference type="Gene3D" id="1.10.555.10">
    <property type="entry name" value="Rho GTPase activation protein"/>
    <property type="match status" value="1"/>
</dbReference>
<dbReference type="HOGENOM" id="CLU_224866_0_0_1"/>
<feature type="compositionally biased region" description="Polar residues" evidence="1">
    <location>
        <begin position="3130"/>
        <end position="3140"/>
    </location>
</feature>
<feature type="compositionally biased region" description="Basic and acidic residues" evidence="1">
    <location>
        <begin position="1774"/>
        <end position="1790"/>
    </location>
</feature>
<evidence type="ECO:0000313" key="4">
    <source>
        <dbReference type="Proteomes" id="UP000027222"/>
    </source>
</evidence>
<dbReference type="InterPro" id="IPR012965">
    <property type="entry name" value="Msb1/Mug8_dom"/>
</dbReference>
<feature type="region of interest" description="Disordered" evidence="1">
    <location>
        <begin position="1619"/>
        <end position="1647"/>
    </location>
</feature>
<feature type="region of interest" description="Disordered" evidence="1">
    <location>
        <begin position="3014"/>
        <end position="3190"/>
    </location>
</feature>
<feature type="compositionally biased region" description="Acidic residues" evidence="1">
    <location>
        <begin position="2716"/>
        <end position="2725"/>
    </location>
</feature>
<feature type="compositionally biased region" description="Polar residues" evidence="1">
    <location>
        <begin position="1589"/>
        <end position="1600"/>
    </location>
</feature>
<feature type="region of interest" description="Disordered" evidence="1">
    <location>
        <begin position="3215"/>
        <end position="3341"/>
    </location>
</feature>
<feature type="region of interest" description="Disordered" evidence="1">
    <location>
        <begin position="460"/>
        <end position="504"/>
    </location>
</feature>
<feature type="region of interest" description="Disordered" evidence="1">
    <location>
        <begin position="50"/>
        <end position="86"/>
    </location>
</feature>
<dbReference type="SUPFAM" id="SSF48350">
    <property type="entry name" value="GTPase activation domain, GAP"/>
    <property type="match status" value="1"/>
</dbReference>
<dbReference type="PANTHER" id="PTHR28093:SF1">
    <property type="entry name" value="MORPHOGENESIS-RELATED PROTEIN MSB1"/>
    <property type="match status" value="1"/>
</dbReference>
<feature type="compositionally biased region" description="Low complexity" evidence="1">
    <location>
        <begin position="3276"/>
        <end position="3288"/>
    </location>
</feature>
<feature type="compositionally biased region" description="Basic and acidic residues" evidence="1">
    <location>
        <begin position="3085"/>
        <end position="3095"/>
    </location>
</feature>
<dbReference type="InterPro" id="IPR008936">
    <property type="entry name" value="Rho_GTPase_activation_prot"/>
</dbReference>
<protein>
    <recommendedName>
        <fullName evidence="2">Rho-GAP domain-containing protein</fullName>
    </recommendedName>
</protein>
<feature type="compositionally biased region" description="Basic and acidic residues" evidence="1">
    <location>
        <begin position="2726"/>
        <end position="2735"/>
    </location>
</feature>
<evidence type="ECO:0000259" key="2">
    <source>
        <dbReference type="PROSITE" id="PS50238"/>
    </source>
</evidence>
<dbReference type="InterPro" id="IPR037508">
    <property type="entry name" value="Msb1/Mug8"/>
</dbReference>
<reference evidence="4" key="1">
    <citation type="journal article" date="2014" name="Proc. Natl. Acad. Sci. U.S.A.">
        <title>Extensive sampling of basidiomycete genomes demonstrates inadequacy of the white-rot/brown-rot paradigm for wood decay fungi.</title>
        <authorList>
            <person name="Riley R."/>
            <person name="Salamov A.A."/>
            <person name="Brown D.W."/>
            <person name="Nagy L.G."/>
            <person name="Floudas D."/>
            <person name="Held B.W."/>
            <person name="Levasseur A."/>
            <person name="Lombard V."/>
            <person name="Morin E."/>
            <person name="Otillar R."/>
            <person name="Lindquist E.A."/>
            <person name="Sun H."/>
            <person name="LaButti K.M."/>
            <person name="Schmutz J."/>
            <person name="Jabbour D."/>
            <person name="Luo H."/>
            <person name="Baker S.E."/>
            <person name="Pisabarro A.G."/>
            <person name="Walton J.D."/>
            <person name="Blanchette R.A."/>
            <person name="Henrissat B."/>
            <person name="Martin F."/>
            <person name="Cullen D."/>
            <person name="Hibbett D.S."/>
            <person name="Grigoriev I.V."/>
        </authorList>
    </citation>
    <scope>NUCLEOTIDE SEQUENCE [LARGE SCALE GENOMIC DNA]</scope>
    <source>
        <strain evidence="4">CBS 339.88</strain>
    </source>
</reference>
<feature type="region of interest" description="Disordered" evidence="1">
    <location>
        <begin position="547"/>
        <end position="590"/>
    </location>
</feature>
<feature type="compositionally biased region" description="Low complexity" evidence="1">
    <location>
        <begin position="3102"/>
        <end position="3114"/>
    </location>
</feature>
<dbReference type="Proteomes" id="UP000027222">
    <property type="component" value="Unassembled WGS sequence"/>
</dbReference>
<feature type="region of interest" description="Disordered" evidence="1">
    <location>
        <begin position="670"/>
        <end position="782"/>
    </location>
</feature>
<feature type="region of interest" description="Disordered" evidence="1">
    <location>
        <begin position="1720"/>
        <end position="1741"/>
    </location>
</feature>
<feature type="compositionally biased region" description="Low complexity" evidence="1">
    <location>
        <begin position="2316"/>
        <end position="2337"/>
    </location>
</feature>
<feature type="compositionally biased region" description="Acidic residues" evidence="1">
    <location>
        <begin position="1223"/>
        <end position="1233"/>
    </location>
</feature>
<dbReference type="PROSITE" id="PS50238">
    <property type="entry name" value="RHOGAP"/>
    <property type="match status" value="1"/>
</dbReference>
<dbReference type="GO" id="GO:0007165">
    <property type="term" value="P:signal transduction"/>
    <property type="evidence" value="ECO:0007669"/>
    <property type="project" value="InterPro"/>
</dbReference>
<feature type="region of interest" description="Disordered" evidence="1">
    <location>
        <begin position="2377"/>
        <end position="2494"/>
    </location>
</feature>
<feature type="region of interest" description="Disordered" evidence="1">
    <location>
        <begin position="2784"/>
        <end position="2827"/>
    </location>
</feature>
<sequence>MHAFLSKVFGRKRDEKETSPTSPAPAELLDGKFEAVSPSVSPSAAKFLELDHKTNGHGGKEKDNGGLSLLRTKSRPSSPEAKHKKLDTLPHLSLNFSAPKEDSSSNAVDSYLDPESEILLTDAIIGQRRLNPMEALVLIRACSQAIISRGLETLGIMHPHWYSASPEVQRRIISQFIRSLEAKSPATASPFDSEMDFTSPHDVAAILRWGLRHLQLEGDSFGTDDGWYKAFLDAEAEAEYPPKAFSEKLSPKLPPAHLALLTATLEIFSSLAAHSEANSTSGSKLSKIFGLWLLAARRVEDKDDWHSFYTRWERTGRMLEHLFLARIRDESTDRRMPVRLLDLVRKYPYTHGLSSPTTDLQLLPAPRFTTQHHDALFVRIEIELPAERRKPKSKIHPLNLLADAFSTKVDEGEFAELWGKITGASKDGSSPSPLSNIFADETIRFLSIVPESSVKKQEAKSPSFSLLPGSPASPHKRFFSTGDENEKPVPTATTSHTKPATDPTPLTPISALAIGSDWAQFSSSGFLDSSPAIAPLVSTLFDTDLEKTVPPDTTTLSRKSSKRKAIPRKSIDMSSENATQPPSRGAPEIGEPELNAVVRASRLQIVQIDEAFVDFWSDSLLDPLTSNWPTFIICKFKSTLVPQLLYGTIEEGKEQKSLKWLVLEQVFTAKPPPPPPLPTPVDTPILRPASPAQSTSGKKRFSFWSMSRTTSSSSVGSQKGKKKEKTPKIGEMGELLEEDTVGPTKKDTITLKAPTSKPKKSLDRRASDSTAKSEDKAATDIKPAEGANTAAVVAAAATGVVATGALLAAVPEDKPVVDEHPVAQETEEAEKAVAPADVSGAPEVLEPTEAPLDEIPQADSTPKVEDVESAVEARAANTTTSVDEAPLATAEDQPTTSDVVESVKAIGNAEPEAVTETEPEVSPYDVVIETKAAEPAATPENPDHVPQPAEPVSSPVDEPVVETIAEIEPPSDTVIVSDSKVDEPQQSPVEASESDATSISVPVEEPPVEVVAETEVPSETMVAPEVKEEESARAVEVPAEVPQITEPAPALVVEPAAEVIPEVISDAVLPSETDGPKAEEPISILQVPETEVEQTFSSLQEPIDVSPPDEVVSVPVDELAAETVAEAKPADIDVLPETKGEEYAFAQAPVEVPQSAEDLSAFAEGPTLEDPVDIATEHTIVSAIPAATLASDVSVEDTAPHSTANAVTPEEVVWVDTTSPIPEPEDEHAEDLEVASPAPENVEEHTSHPAVDGLVDGSEQPALSIFGQIAPSPDTEAKFEVNPATEVNDNALLEDAAMPEDQQQPVLEHFAEAVVGLATTEPETTHVAAAIDAEPTRVANNLALEDVVVEEHPADPVEPDVPSVVDQAEGPTAGEGVEIGDVSSIKLQNPLTIYPETPASSIDAELEQKTLVSDDVEESVPMTSSEAEEIDNPKPQVSRSIDESNMEALSTTEVLESSEAITRPDATMSPGEELDAEGIDDSIHVIPDPTPVIDEAPRNDADGLMAFKFAEKPTPAFVTDSISSALDQPVSVEQITAFPDPRSINVASSVPRIEPISLPDESSSDKLVELPAVPLVEAIPLPESDETHVTISLQDSTSEHTLPAPGIELSVDDRFNETSDAIDSAPHSGSTPGPQMALSPSQFHHPSQDLLHSDLETEALNPISSEESIQRAPAMNPESTLDQGAANHREESISQLQEDAPEEPVGEQLVNAQTFDHGSTFRPLEGVAVPSGPEPGVEDTDAMVDNANVLPPIEPSVDDLVSKEELIDEEDALDDKSDSAPADDVLKEEPTVEDNAAVEVPVEEEPSTEILEEVVVHPIDEISIVTNTLPVEHGISQQNVTPEVAKPDFEGVSSQEEGAAIVMDDSIGGTIPSTDETVVESVEETTPVQNDGVTSVIADELSFEQGSKTEEEAVAKHANVEAPEEIVGEAPADEKLDEDVLSPEEATASVTDILVVEDALAEVNPETFVVAVDKMSVMEPTVEESVDLDEAVAPTLDDSLVEDMPAVQESATEMVESDEAVVKDDPVVENGSAVGDLTAVVPEDSNASVQETFVVEDLPASKEEPVMELLGPEVVDVEVAPVVTAPLVETTAAGEEPDADSAEVEAGLVKEVPVLEGVQTEEEEEEEEPVVQVLEGEAVKEEPVLEELSVVEEAPYVEEDSVVEVDEEPPAVDKEPVVEELMEPIAQQEAEPQTLATEQLEDDATPFKDEPTAEDSSIAPVEPVTEVLDDEKIHVPEEPTVTEDMVIEEAPVIEETVVEKASKAEALTVDEEPALEQVPVEPPQEPVVEERNVEPSKDNEVPVPEPGLQALAVEEPSVEVPADEAAPAPEGSSPAQAFEEPRVDISDDPITPVVEERYIEIPDNGVSHIQENSVVEALPKEGPTSEKSVAEEDDKAPVVKELVVEEGETGPGEVVEGHTAPVEKGPTVEEPSTGEEPAVDQPSSQAQEDEPALAIEGPVADEFFDMASQSDAPSFKEEPVLEEEAAAPKQSTLLAPDTSIDAVEHETAGGAPVADGPSTDMLDNATILVDEEPLLEEASVSEPQEVVDGAMGILSAEEPVNEDSTDMETNGNLPIQEEPLVDKEAGPEEAVLSALDDKGNPLIAEETTIQDVTAEASTLAEAGPLVNQTSAIEKPNPEVSEEDVGLAEVAQVDAAEEVVEDIKVDVQGDGVALAMEEPAVEDETAPEEVAIAASDEGIMASVKEEPVVEVSAVEESSAEDVAEDETLVKKTHVVDEGAVEDEEGNSTLGGALTADDGQANSVAVAKESNSFKEEPVIQEEIGVSEGANLEPQEAHTSPALDLSPPEERVVEDEVEDIPQQPIVDEDAVVSDEEIIPALSAQAENPVLVEVGFEDSKVDVKAPTSQPSSMETGHVSGETPSAEDKPFDTILASTEPETEESHAPRQAINEPVLPTEGPVNESKCASAPTMAREMTRIEGDVASVQPSTIQESIKIDDIIRDSSVGHDEEATISYEPTADDPVALSASLGGDSAPEAVSAPAISVEGITPLEAVDAHVPLAEELPQAPNSVQGAPEGDHPAAPPLEDSIQTEDQVNEGHTSVVEEVSSVDLSQAVPPTSVEPSSYSKESDPDTHDPIVEEEATAADVADPDAPAIEHSALSSDTPVHGQASVADNSVPSSEESPPLTKELAPAIEEPVPQSKLQDQDALSATQVQTASDEPIPSDKANAEELNLVSEAEQVAIPDDGVVQEPVPITEDIKAPSEDPIDEQSSPSSIVESVPLPENTSKAEPVKNAPTLATEPDPSSTVNEVEIAVEGPTPSAEEPPTTEEGILAETESVEVTNTGDVSTIHVPSEPTSEPSVASEPVSVESTLLSTGEAEADPNLEIDSKATAVEAEILNGNGHLATSVAGASNVEGSPVSEPTKVEMAPITSNGHTQTAEDPSITAGGNGIAPLETETIAATGNDHDYKVNLDMAEPPTANEVNATPATERELALPAVEQT</sequence>
<feature type="compositionally biased region" description="Basic and acidic residues" evidence="1">
    <location>
        <begin position="50"/>
        <end position="64"/>
    </location>
</feature>
<dbReference type="EMBL" id="KL142375">
    <property type="protein sequence ID" value="KDR78009.1"/>
    <property type="molecule type" value="Genomic_DNA"/>
</dbReference>
<evidence type="ECO:0000313" key="3">
    <source>
        <dbReference type="EMBL" id="KDR78009.1"/>
    </source>
</evidence>
<feature type="region of interest" description="Disordered" evidence="1">
    <location>
        <begin position="970"/>
        <end position="999"/>
    </location>
</feature>
<feature type="region of interest" description="Disordered" evidence="1">
    <location>
        <begin position="1766"/>
        <end position="1806"/>
    </location>
</feature>
<feature type="compositionally biased region" description="Basic and acidic residues" evidence="1">
    <location>
        <begin position="2288"/>
        <end position="2300"/>
    </location>
</feature>
<keyword evidence="4" id="KW-1185">Reference proteome</keyword>
<proteinExistence type="predicted"/>
<feature type="compositionally biased region" description="Polar residues" evidence="1">
    <location>
        <begin position="572"/>
        <end position="582"/>
    </location>
</feature>
<feature type="region of interest" description="Disordered" evidence="1">
    <location>
        <begin position="2316"/>
        <end position="2350"/>
    </location>
</feature>
<name>A0A067TDP8_GALM3</name>
<feature type="region of interest" description="Disordered" evidence="1">
    <location>
        <begin position="1"/>
        <end position="30"/>
    </location>
</feature>
<organism evidence="3 4">
    <name type="scientific">Galerina marginata (strain CBS 339.88)</name>
    <dbReference type="NCBI Taxonomy" id="685588"/>
    <lineage>
        <taxon>Eukaryota</taxon>
        <taxon>Fungi</taxon>
        <taxon>Dikarya</taxon>
        <taxon>Basidiomycota</taxon>
        <taxon>Agaricomycotina</taxon>
        <taxon>Agaricomycetes</taxon>
        <taxon>Agaricomycetidae</taxon>
        <taxon>Agaricales</taxon>
        <taxon>Agaricineae</taxon>
        <taxon>Strophariaceae</taxon>
        <taxon>Galerina</taxon>
    </lineage>
</organism>
<dbReference type="PANTHER" id="PTHR28093">
    <property type="entry name" value="MORPHOGENESIS-RELATED PROTEIN MSB1"/>
    <property type="match status" value="1"/>
</dbReference>
<feature type="region of interest" description="Disordered" evidence="1">
    <location>
        <begin position="2188"/>
        <end position="2224"/>
    </location>
</feature>
<dbReference type="Pfam" id="PF08101">
    <property type="entry name" value="Msb1-Mug8_dom"/>
    <property type="match status" value="1"/>
</dbReference>
<feature type="domain" description="Rho-GAP" evidence="2">
    <location>
        <begin position="128"/>
        <end position="323"/>
    </location>
</feature>
<feature type="compositionally biased region" description="Basic and acidic residues" evidence="1">
    <location>
        <begin position="760"/>
        <end position="782"/>
    </location>
</feature>
<evidence type="ECO:0000256" key="1">
    <source>
        <dbReference type="SAM" id="MobiDB-lite"/>
    </source>
</evidence>
<feature type="region of interest" description="Disordered" evidence="1">
    <location>
        <begin position="1586"/>
        <end position="1605"/>
    </location>
</feature>
<feature type="region of interest" description="Disordered" evidence="1">
    <location>
        <begin position="2858"/>
        <end position="2928"/>
    </location>
</feature>
<accession>A0A067TDP8</accession>
<feature type="region of interest" description="Disordered" evidence="1">
    <location>
        <begin position="2712"/>
        <end position="2755"/>
    </location>
</feature>
<feature type="region of interest" description="Disordered" evidence="1">
    <location>
        <begin position="1422"/>
        <end position="1473"/>
    </location>
</feature>
<feature type="region of interest" description="Disordered" evidence="1">
    <location>
        <begin position="935"/>
        <end position="955"/>
    </location>
</feature>
<feature type="region of interest" description="Disordered" evidence="1">
    <location>
        <begin position="1219"/>
        <end position="1251"/>
    </location>
</feature>
<dbReference type="OrthoDB" id="3362494at2759"/>
<feature type="region of interest" description="Disordered" evidence="1">
    <location>
        <begin position="1665"/>
        <end position="1704"/>
    </location>
</feature>
<feature type="compositionally biased region" description="Low complexity" evidence="1">
    <location>
        <begin position="3310"/>
        <end position="3329"/>
    </location>
</feature>
<feature type="compositionally biased region" description="Polar residues" evidence="1">
    <location>
        <begin position="1627"/>
        <end position="1645"/>
    </location>
</feature>
<feature type="compositionally biased region" description="Pro residues" evidence="1">
    <location>
        <begin position="670"/>
        <end position="681"/>
    </location>
</feature>
<dbReference type="STRING" id="685588.A0A067TDP8"/>
<feature type="compositionally biased region" description="Polar residues" evidence="1">
    <location>
        <begin position="984"/>
        <end position="999"/>
    </location>
</feature>
<dbReference type="InterPro" id="IPR000198">
    <property type="entry name" value="RhoGAP_dom"/>
</dbReference>
<feature type="compositionally biased region" description="Polar residues" evidence="1">
    <location>
        <begin position="3159"/>
        <end position="3176"/>
    </location>
</feature>
<gene>
    <name evidence="3" type="ORF">GALMADRAFT_138167</name>
</gene>
<feature type="compositionally biased region" description="Low complexity" evidence="1">
    <location>
        <begin position="702"/>
        <end position="718"/>
    </location>
</feature>
<feature type="region of interest" description="Disordered" evidence="1">
    <location>
        <begin position="2267"/>
        <end position="2304"/>
    </location>
</feature>
<feature type="region of interest" description="Disordered" evidence="1">
    <location>
        <begin position="3391"/>
        <end position="3410"/>
    </location>
</feature>
<feature type="region of interest" description="Disordered" evidence="1">
    <location>
        <begin position="871"/>
        <end position="898"/>
    </location>
</feature>
<feature type="region of interest" description="Disordered" evidence="1">
    <location>
        <begin position="3437"/>
        <end position="3460"/>
    </location>
</feature>